<dbReference type="AlphaFoldDB" id="Q4S259"/>
<gene>
    <name evidence="1" type="ORF">GSTENG00025244001</name>
</gene>
<accession>Q4S259</accession>
<dbReference type="KEGG" id="tng:GSTEN00025244G001"/>
<protein>
    <submittedName>
        <fullName evidence="1">(spotted green pufferfish) hypothetical protein</fullName>
    </submittedName>
</protein>
<comment type="caution">
    <text evidence="1">The sequence shown here is derived from an EMBL/GenBank/DDBJ whole genome shotgun (WGS) entry which is preliminary data.</text>
</comment>
<proteinExistence type="predicted"/>
<sequence length="39" mass="4145">MAAAAAGISKQVAVAAMEPCIRHGRGANAHTVKVHYRYH</sequence>
<organism evidence="1">
    <name type="scientific">Tetraodon nigroviridis</name>
    <name type="common">Spotted green pufferfish</name>
    <name type="synonym">Chelonodon nigroviridis</name>
    <dbReference type="NCBI Taxonomy" id="99883"/>
    <lineage>
        <taxon>Eukaryota</taxon>
        <taxon>Metazoa</taxon>
        <taxon>Chordata</taxon>
        <taxon>Craniata</taxon>
        <taxon>Vertebrata</taxon>
        <taxon>Euteleostomi</taxon>
        <taxon>Actinopterygii</taxon>
        <taxon>Neopterygii</taxon>
        <taxon>Teleostei</taxon>
        <taxon>Neoteleostei</taxon>
        <taxon>Acanthomorphata</taxon>
        <taxon>Eupercaria</taxon>
        <taxon>Tetraodontiformes</taxon>
        <taxon>Tetradontoidea</taxon>
        <taxon>Tetraodontidae</taxon>
        <taxon>Tetraodon</taxon>
    </lineage>
</organism>
<reference evidence="1" key="1">
    <citation type="journal article" date="2004" name="Nature">
        <title>Genome duplication in the teleost fish Tetraodon nigroviridis reveals the early vertebrate proto-karyotype.</title>
        <authorList>
            <person name="Jaillon O."/>
            <person name="Aury J.-M."/>
            <person name="Brunet F."/>
            <person name="Petit J.-L."/>
            <person name="Stange-Thomann N."/>
            <person name="Mauceli E."/>
            <person name="Bouneau L."/>
            <person name="Fischer C."/>
            <person name="Ozouf-Costaz C."/>
            <person name="Bernot A."/>
            <person name="Nicaud S."/>
            <person name="Jaffe D."/>
            <person name="Fisher S."/>
            <person name="Lutfalla G."/>
            <person name="Dossat C."/>
            <person name="Segurens B."/>
            <person name="Dasilva C."/>
            <person name="Salanoubat M."/>
            <person name="Levy M."/>
            <person name="Boudet N."/>
            <person name="Castellano S."/>
            <person name="Anthouard V."/>
            <person name="Jubin C."/>
            <person name="Castelli V."/>
            <person name="Katinka M."/>
            <person name="Vacherie B."/>
            <person name="Biemont C."/>
            <person name="Skalli Z."/>
            <person name="Cattolico L."/>
            <person name="Poulain J."/>
            <person name="De Berardinis V."/>
            <person name="Cruaud C."/>
            <person name="Duprat S."/>
            <person name="Brottier P."/>
            <person name="Coutanceau J.-P."/>
            <person name="Gouzy J."/>
            <person name="Parra G."/>
            <person name="Lardier G."/>
            <person name="Chapple C."/>
            <person name="McKernan K.J."/>
            <person name="McEwan P."/>
            <person name="Bosak S."/>
            <person name="Kellis M."/>
            <person name="Volff J.-N."/>
            <person name="Guigo R."/>
            <person name="Zody M.C."/>
            <person name="Mesirov J."/>
            <person name="Lindblad-Toh K."/>
            <person name="Birren B."/>
            <person name="Nusbaum C."/>
            <person name="Kahn D."/>
            <person name="Robinson-Rechavi M."/>
            <person name="Laudet V."/>
            <person name="Schachter V."/>
            <person name="Quetier F."/>
            <person name="Saurin W."/>
            <person name="Scarpelli C."/>
            <person name="Wincker P."/>
            <person name="Lander E.S."/>
            <person name="Weissenbach J."/>
            <person name="Roest Crollius H."/>
        </authorList>
    </citation>
    <scope>NUCLEOTIDE SEQUENCE [LARGE SCALE GENOMIC DNA]</scope>
</reference>
<dbReference type="EMBL" id="CAAE01014764">
    <property type="protein sequence ID" value="CAG05273.1"/>
    <property type="molecule type" value="Genomic_DNA"/>
</dbReference>
<evidence type="ECO:0000313" key="1">
    <source>
        <dbReference type="EMBL" id="CAG05273.1"/>
    </source>
</evidence>
<reference evidence="1" key="2">
    <citation type="submission" date="2004-02" db="EMBL/GenBank/DDBJ databases">
        <authorList>
            <consortium name="Genoscope"/>
            <consortium name="Whitehead Institute Centre for Genome Research"/>
        </authorList>
    </citation>
    <scope>NUCLEOTIDE SEQUENCE</scope>
</reference>
<name>Q4S259_TETNG</name>